<dbReference type="InterPro" id="IPR000595">
    <property type="entry name" value="cNMP-bd_dom"/>
</dbReference>
<dbReference type="InterPro" id="IPR050503">
    <property type="entry name" value="cAMP-dep_PK_reg_su-like"/>
</dbReference>
<organism evidence="2 3">
    <name type="scientific">Desulfotalea psychrophila</name>
    <dbReference type="NCBI Taxonomy" id="84980"/>
    <lineage>
        <taxon>Bacteria</taxon>
        <taxon>Pseudomonadati</taxon>
        <taxon>Thermodesulfobacteriota</taxon>
        <taxon>Desulfobulbia</taxon>
        <taxon>Desulfobulbales</taxon>
        <taxon>Desulfocapsaceae</taxon>
        <taxon>Desulfotalea</taxon>
    </lineage>
</organism>
<evidence type="ECO:0000259" key="1">
    <source>
        <dbReference type="PROSITE" id="PS50042"/>
    </source>
</evidence>
<dbReference type="Pfam" id="PF14332">
    <property type="entry name" value="DUF4388"/>
    <property type="match status" value="1"/>
</dbReference>
<dbReference type="PANTHER" id="PTHR11635:SF152">
    <property type="entry name" value="CAMP-DEPENDENT PROTEIN KINASE TYPE I REGULATORY SUBUNIT-RELATED"/>
    <property type="match status" value="1"/>
</dbReference>
<keyword evidence="3" id="KW-1185">Reference proteome</keyword>
<dbReference type="Gene3D" id="2.60.120.10">
    <property type="entry name" value="Jelly Rolls"/>
    <property type="match status" value="1"/>
</dbReference>
<dbReference type="CDD" id="cd00038">
    <property type="entry name" value="CAP_ED"/>
    <property type="match status" value="1"/>
</dbReference>
<dbReference type="InterPro" id="IPR025497">
    <property type="entry name" value="PatA-like_N"/>
</dbReference>
<feature type="domain" description="Cyclic nucleotide-binding" evidence="1">
    <location>
        <begin position="126"/>
        <end position="225"/>
    </location>
</feature>
<name>A0ABS3AY24_9BACT</name>
<dbReference type="InterPro" id="IPR018490">
    <property type="entry name" value="cNMP-bd_dom_sf"/>
</dbReference>
<dbReference type="Pfam" id="PF00027">
    <property type="entry name" value="cNMP_binding"/>
    <property type="match status" value="1"/>
</dbReference>
<dbReference type="SMART" id="SM00100">
    <property type="entry name" value="cNMP"/>
    <property type="match status" value="1"/>
</dbReference>
<dbReference type="Proteomes" id="UP000717534">
    <property type="component" value="Unassembled WGS sequence"/>
</dbReference>
<accession>A0ABS3AY24</accession>
<reference evidence="2 3" key="1">
    <citation type="submission" date="2021-02" db="EMBL/GenBank/DDBJ databases">
        <title>Activity-based single-cell genomes from oceanic crustal fluid captures similar information to metagenomic and metatranscriptomic surveys with orders of magnitude less sampling.</title>
        <authorList>
            <person name="D'Angelo T.S."/>
            <person name="Orcutt B.N."/>
        </authorList>
    </citation>
    <scope>NUCLEOTIDE SEQUENCE [LARGE SCALE GENOMIC DNA]</scope>
    <source>
        <strain evidence="2">AH-315-G02</strain>
    </source>
</reference>
<comment type="caution">
    <text evidence="2">The sequence shown here is derived from an EMBL/GenBank/DDBJ whole genome shotgun (WGS) entry which is preliminary data.</text>
</comment>
<dbReference type="SUPFAM" id="SSF51206">
    <property type="entry name" value="cAMP-binding domain-like"/>
    <property type="match status" value="1"/>
</dbReference>
<gene>
    <name evidence="2" type="ORF">JYU06_04665</name>
</gene>
<dbReference type="PROSITE" id="PS50042">
    <property type="entry name" value="CNMP_BINDING_3"/>
    <property type="match status" value="1"/>
</dbReference>
<evidence type="ECO:0000313" key="2">
    <source>
        <dbReference type="EMBL" id="MBN4068792.1"/>
    </source>
</evidence>
<dbReference type="InterPro" id="IPR014710">
    <property type="entry name" value="RmlC-like_jellyroll"/>
</dbReference>
<sequence length="366" mass="41353">MGFPKAVFKVSEVQNCPLYIYGDLFGVTGITISMNSEEANTFVNTTIIYSPTGKEKCKILSGDLTKVIIQYERADKIPICMISCSGCTGSLRLEHTKELALIQNEKEEDYANELVSMLHLLSDFAFFKNIDEQNLEQVVQFFRLNKLEKGDIVIRKGDPSCNFYIIVTGSVNVINDGGMTITTLNKGEVFGEMSLICNDSVGATIQVREHSAILHIDRKNFQKILAQYPAIQLYFTRLMAKRLTKSNIIRTEDFSSGMIGNLAEIPAEALFQTLNMNNKTGILTINELVNGTARFSFRQGSLIKAKYNNHEGESAFYEILKEQDGRFRFTPGIPSEDFEIPEIGYFMKLLMEGMRRLDDARERKTN</sequence>
<proteinExistence type="predicted"/>
<protein>
    <submittedName>
        <fullName evidence="2">Cyclic nucleotide-binding domain-containing protein</fullName>
    </submittedName>
</protein>
<dbReference type="PANTHER" id="PTHR11635">
    <property type="entry name" value="CAMP-DEPENDENT PROTEIN KINASE REGULATORY CHAIN"/>
    <property type="match status" value="1"/>
</dbReference>
<evidence type="ECO:0000313" key="3">
    <source>
        <dbReference type="Proteomes" id="UP000717534"/>
    </source>
</evidence>
<dbReference type="EMBL" id="JAFITO010000053">
    <property type="protein sequence ID" value="MBN4068792.1"/>
    <property type="molecule type" value="Genomic_DNA"/>
</dbReference>